<dbReference type="CDD" id="cd02440">
    <property type="entry name" value="AdoMet_MTases"/>
    <property type="match status" value="1"/>
</dbReference>
<evidence type="ECO:0000313" key="7">
    <source>
        <dbReference type="EMBL" id="KJL48145.1"/>
    </source>
</evidence>
<dbReference type="EC" id="2.1.1.-" evidence="7"/>
<evidence type="ECO:0000256" key="4">
    <source>
        <dbReference type="ARBA" id="ARBA00022691"/>
    </source>
</evidence>
<dbReference type="InterPro" id="IPR055487">
    <property type="entry name" value="DUF7059"/>
</dbReference>
<evidence type="ECO:0000256" key="1">
    <source>
        <dbReference type="ARBA" id="ARBA00006149"/>
    </source>
</evidence>
<keyword evidence="7" id="KW-0689">Ribosomal protein</keyword>
<keyword evidence="8" id="KW-1185">Reference proteome</keyword>
<accession>A0A0M2HT96</accession>
<dbReference type="GO" id="GO:0008757">
    <property type="term" value="F:S-adenosylmethionine-dependent methyltransferase activity"/>
    <property type="evidence" value="ECO:0007669"/>
    <property type="project" value="TreeGrafter"/>
</dbReference>
<dbReference type="AlphaFoldDB" id="A0A0M2HT96"/>
<keyword evidence="3 7" id="KW-0808">Transferase</keyword>
<dbReference type="InterPro" id="IPR002052">
    <property type="entry name" value="DNA_methylase_N6_adenine_CS"/>
</dbReference>
<dbReference type="Proteomes" id="UP000033900">
    <property type="component" value="Unassembled WGS sequence"/>
</dbReference>
<evidence type="ECO:0000256" key="3">
    <source>
        <dbReference type="ARBA" id="ARBA00022679"/>
    </source>
</evidence>
<dbReference type="GO" id="GO:0032259">
    <property type="term" value="P:methylation"/>
    <property type="evidence" value="ECO:0007669"/>
    <property type="project" value="UniProtKB-KW"/>
</dbReference>
<dbReference type="PATRIC" id="fig|273678.4.peg.1778"/>
<dbReference type="STRING" id="273678.RS84_01774"/>
<evidence type="ECO:0000256" key="2">
    <source>
        <dbReference type="ARBA" id="ARBA00022603"/>
    </source>
</evidence>
<evidence type="ECO:0000259" key="5">
    <source>
        <dbReference type="Pfam" id="PF05175"/>
    </source>
</evidence>
<reference evidence="7 8" key="1">
    <citation type="submission" date="2015-02" db="EMBL/GenBank/DDBJ databases">
        <title>Draft genome sequences of ten Microbacterium spp. with emphasis on heavy metal contaminated environments.</title>
        <authorList>
            <person name="Corretto E."/>
        </authorList>
    </citation>
    <scope>NUCLEOTIDE SEQUENCE [LARGE SCALE GENOMIC DNA]</scope>
    <source>
        <strain evidence="7 8">SA35</strain>
    </source>
</reference>
<feature type="domain" description="Methyltransferase small" evidence="5">
    <location>
        <begin position="162"/>
        <end position="295"/>
    </location>
</feature>
<name>A0A0M2HT96_9MICO</name>
<keyword evidence="2 7" id="KW-0489">Methyltransferase</keyword>
<dbReference type="PANTHER" id="PTHR45875">
    <property type="entry name" value="METHYLTRANSFERASE N6AMT1"/>
    <property type="match status" value="1"/>
</dbReference>
<dbReference type="Pfam" id="PF23186">
    <property type="entry name" value="DUF7059"/>
    <property type="match status" value="1"/>
</dbReference>
<dbReference type="GO" id="GO:0005840">
    <property type="term" value="C:ribosome"/>
    <property type="evidence" value="ECO:0007669"/>
    <property type="project" value="UniProtKB-KW"/>
</dbReference>
<dbReference type="Pfam" id="PF05175">
    <property type="entry name" value="MTS"/>
    <property type="match status" value="1"/>
</dbReference>
<dbReference type="Gene3D" id="3.40.50.150">
    <property type="entry name" value="Vaccinia Virus protein VP39"/>
    <property type="match status" value="1"/>
</dbReference>
<keyword evidence="7" id="KW-0687">Ribonucleoprotein</keyword>
<dbReference type="InterPro" id="IPR007848">
    <property type="entry name" value="Small_mtfrase_dom"/>
</dbReference>
<dbReference type="GO" id="GO:0008276">
    <property type="term" value="F:protein methyltransferase activity"/>
    <property type="evidence" value="ECO:0007669"/>
    <property type="project" value="TreeGrafter"/>
</dbReference>
<sequence>MRSLKARRVTAVSDSASPRPEPLLCAALATDLDLADFRSEPLRRLWGEEADDALARGLREPILRAISGDDGVLATLGRLFVLGMPQPRDAVAAALTQLGVDGLERLGLAVTDEDSVRPTALLRPQSFVDADGIGEWWIASDLDEVALDGALPADHVLGVGGASRTLAEIVMPIEVDRALDLGTGCGIQALLVARHAATVVATDISARALAYAELNALLNGVHNIDFREGSMFEPVEGEAFDLVVSNPPFVITPRVEGVPAYEYRDGGLVGDALVEQFVRTAPAYLTAGGVAQLLGNWESRASSSPVPERARRGEEQGLDRLSSWVPDDIDLWAIQREELSPLGYAELWIRDGGITPRDSAFTALLTAWLDDFAARGVTAVGFGYVLLRRPATNGERLRRVERMPQPVSNVGGALRHGLAAFDLIADRGLPDTLVTAADVTEARHLLPGNDDPSVIELRQGGGFGRTIAVDPALAAFVGACDGELTVVQIVAALADLFEVPLADLWADIEPRIRQLVLDGLLLG</sequence>
<dbReference type="PANTHER" id="PTHR45875:SF1">
    <property type="entry name" value="METHYLTRANSFERASE N6AMT1"/>
    <property type="match status" value="1"/>
</dbReference>
<dbReference type="SUPFAM" id="SSF53335">
    <property type="entry name" value="S-adenosyl-L-methionine-dependent methyltransferases"/>
    <property type="match status" value="1"/>
</dbReference>
<gene>
    <name evidence="7" type="primary">prmA</name>
    <name evidence="7" type="ORF">RS84_01774</name>
</gene>
<dbReference type="EMBL" id="JYJB01000008">
    <property type="protein sequence ID" value="KJL48145.1"/>
    <property type="molecule type" value="Genomic_DNA"/>
</dbReference>
<evidence type="ECO:0000259" key="6">
    <source>
        <dbReference type="Pfam" id="PF23186"/>
    </source>
</evidence>
<dbReference type="GO" id="GO:0008170">
    <property type="term" value="F:N-methyltransferase activity"/>
    <property type="evidence" value="ECO:0007669"/>
    <property type="project" value="UniProtKB-ARBA"/>
</dbReference>
<dbReference type="GO" id="GO:0003676">
    <property type="term" value="F:nucleic acid binding"/>
    <property type="evidence" value="ECO:0007669"/>
    <property type="project" value="InterPro"/>
</dbReference>
<proteinExistence type="inferred from homology"/>
<dbReference type="GO" id="GO:0035657">
    <property type="term" value="C:eRF1 methyltransferase complex"/>
    <property type="evidence" value="ECO:0007669"/>
    <property type="project" value="TreeGrafter"/>
</dbReference>
<dbReference type="PROSITE" id="PS00092">
    <property type="entry name" value="N6_MTASE"/>
    <property type="match status" value="1"/>
</dbReference>
<feature type="domain" description="DUF7059" evidence="6">
    <location>
        <begin position="35"/>
        <end position="118"/>
    </location>
</feature>
<organism evidence="7 8">
    <name type="scientific">Microbacterium hydrocarbonoxydans</name>
    <dbReference type="NCBI Taxonomy" id="273678"/>
    <lineage>
        <taxon>Bacteria</taxon>
        <taxon>Bacillati</taxon>
        <taxon>Actinomycetota</taxon>
        <taxon>Actinomycetes</taxon>
        <taxon>Micrococcales</taxon>
        <taxon>Microbacteriaceae</taxon>
        <taxon>Microbacterium</taxon>
    </lineage>
</organism>
<protein>
    <submittedName>
        <fullName evidence="7">Ribosomal protein L11 methyltransferase</fullName>
        <ecNumber evidence="7">2.1.1.-</ecNumber>
    </submittedName>
</protein>
<evidence type="ECO:0000313" key="8">
    <source>
        <dbReference type="Proteomes" id="UP000033900"/>
    </source>
</evidence>
<comment type="similarity">
    <text evidence="1">Belongs to the eukaryotic/archaeal PrmC-related family.</text>
</comment>
<dbReference type="InterPro" id="IPR052190">
    <property type="entry name" value="Euk-Arch_PrmC-MTase"/>
</dbReference>
<keyword evidence="4" id="KW-0949">S-adenosyl-L-methionine</keyword>
<comment type="caution">
    <text evidence="7">The sequence shown here is derived from an EMBL/GenBank/DDBJ whole genome shotgun (WGS) entry which is preliminary data.</text>
</comment>
<dbReference type="InterPro" id="IPR029063">
    <property type="entry name" value="SAM-dependent_MTases_sf"/>
</dbReference>